<keyword evidence="2" id="KW-1185">Reference proteome</keyword>
<gene>
    <name evidence="1" type="ORF">EVAR_5967_1</name>
</gene>
<comment type="caution">
    <text evidence="1">The sequence shown here is derived from an EMBL/GenBank/DDBJ whole genome shotgun (WGS) entry which is preliminary data.</text>
</comment>
<protein>
    <submittedName>
        <fullName evidence="1">Uncharacterized protein</fullName>
    </submittedName>
</protein>
<evidence type="ECO:0000313" key="1">
    <source>
        <dbReference type="EMBL" id="GBP12153.1"/>
    </source>
</evidence>
<dbReference type="AlphaFoldDB" id="A0A4C1TC99"/>
<accession>A0A4C1TC99</accession>
<organism evidence="1 2">
    <name type="scientific">Eumeta variegata</name>
    <name type="common">Bagworm moth</name>
    <name type="synonym">Eumeta japonica</name>
    <dbReference type="NCBI Taxonomy" id="151549"/>
    <lineage>
        <taxon>Eukaryota</taxon>
        <taxon>Metazoa</taxon>
        <taxon>Ecdysozoa</taxon>
        <taxon>Arthropoda</taxon>
        <taxon>Hexapoda</taxon>
        <taxon>Insecta</taxon>
        <taxon>Pterygota</taxon>
        <taxon>Neoptera</taxon>
        <taxon>Endopterygota</taxon>
        <taxon>Lepidoptera</taxon>
        <taxon>Glossata</taxon>
        <taxon>Ditrysia</taxon>
        <taxon>Tineoidea</taxon>
        <taxon>Psychidae</taxon>
        <taxon>Oiketicinae</taxon>
        <taxon>Eumeta</taxon>
    </lineage>
</organism>
<dbReference type="Proteomes" id="UP000299102">
    <property type="component" value="Unassembled WGS sequence"/>
</dbReference>
<name>A0A4C1TC99_EUMVA</name>
<evidence type="ECO:0000313" key="2">
    <source>
        <dbReference type="Proteomes" id="UP000299102"/>
    </source>
</evidence>
<proteinExistence type="predicted"/>
<reference evidence="1 2" key="1">
    <citation type="journal article" date="2019" name="Commun. Biol.">
        <title>The bagworm genome reveals a unique fibroin gene that provides high tensile strength.</title>
        <authorList>
            <person name="Kono N."/>
            <person name="Nakamura H."/>
            <person name="Ohtoshi R."/>
            <person name="Tomita M."/>
            <person name="Numata K."/>
            <person name="Arakawa K."/>
        </authorList>
    </citation>
    <scope>NUCLEOTIDE SEQUENCE [LARGE SCALE GENOMIC DNA]</scope>
</reference>
<dbReference type="EMBL" id="BGZK01000049">
    <property type="protein sequence ID" value="GBP12153.1"/>
    <property type="molecule type" value="Genomic_DNA"/>
</dbReference>
<sequence>MIKVVAKRRGVFETAIGRISGAGKRARGVRRGGEQLLEIFVIPRLSTRLTTARMDLHFTCALGRYLTLAGPHFNLHLIISAKANFRCLHGSVHVRRGRRGVDCHRAARGGGACATSARIRASAPLNLAT</sequence>